<dbReference type="CDD" id="cd13597">
    <property type="entry name" value="PBP2_lipoprotein_Tp32"/>
    <property type="match status" value="1"/>
</dbReference>
<keyword evidence="5 6" id="KW-0449">Lipoprotein</keyword>
<dbReference type="PANTHER" id="PTHR30429:SF0">
    <property type="entry name" value="METHIONINE-BINDING LIPOPROTEIN METQ"/>
    <property type="match status" value="1"/>
</dbReference>
<evidence type="ECO:0000256" key="5">
    <source>
        <dbReference type="ARBA" id="ARBA00023288"/>
    </source>
</evidence>
<evidence type="ECO:0000256" key="2">
    <source>
        <dbReference type="ARBA" id="ARBA00022729"/>
    </source>
</evidence>
<reference evidence="9 10" key="1">
    <citation type="submission" date="2018-11" db="EMBL/GenBank/DDBJ databases">
        <title>Genome sequencing of Lachnoanaerobaculum sp. KCOM 2030 (= ChDC B114).</title>
        <authorList>
            <person name="Kook J.-K."/>
            <person name="Park S.-N."/>
            <person name="Lim Y.K."/>
        </authorList>
    </citation>
    <scope>NUCLEOTIDE SEQUENCE [LARGE SCALE GENOMIC DNA]</scope>
    <source>
        <strain evidence="9 10">KCOM 2030</strain>
    </source>
</reference>
<feature type="chain" id="PRO_5039083226" description="Lipoprotein" evidence="8">
    <location>
        <begin position="19"/>
        <end position="291"/>
    </location>
</feature>
<evidence type="ECO:0000256" key="3">
    <source>
        <dbReference type="ARBA" id="ARBA00023136"/>
    </source>
</evidence>
<dbReference type="InterPro" id="IPR004872">
    <property type="entry name" value="Lipoprotein_NlpA"/>
</dbReference>
<protein>
    <recommendedName>
        <fullName evidence="6">Lipoprotein</fullName>
    </recommendedName>
</protein>
<dbReference type="AlphaFoldDB" id="A0A3P3QZM9"/>
<evidence type="ECO:0000256" key="7">
    <source>
        <dbReference type="PIRSR" id="PIRSR002854-1"/>
    </source>
</evidence>
<dbReference type="PIRSF" id="PIRSF002854">
    <property type="entry name" value="MetQ"/>
    <property type="match status" value="1"/>
</dbReference>
<keyword evidence="10" id="KW-1185">Reference proteome</keyword>
<dbReference type="EMBL" id="RRCO01000001">
    <property type="protein sequence ID" value="RRJ26662.1"/>
    <property type="molecule type" value="Genomic_DNA"/>
</dbReference>
<dbReference type="SUPFAM" id="SSF53850">
    <property type="entry name" value="Periplasmic binding protein-like II"/>
    <property type="match status" value="1"/>
</dbReference>
<dbReference type="Proteomes" id="UP000272490">
    <property type="component" value="Unassembled WGS sequence"/>
</dbReference>
<evidence type="ECO:0000256" key="4">
    <source>
        <dbReference type="ARBA" id="ARBA00023139"/>
    </source>
</evidence>
<keyword evidence="2 8" id="KW-0732">Signal</keyword>
<dbReference type="Gene3D" id="3.40.190.10">
    <property type="entry name" value="Periplasmic binding protein-like II"/>
    <property type="match status" value="2"/>
</dbReference>
<keyword evidence="3" id="KW-0472">Membrane</keyword>
<dbReference type="PROSITE" id="PS51257">
    <property type="entry name" value="PROKAR_LIPOPROTEIN"/>
    <property type="match status" value="1"/>
</dbReference>
<dbReference type="PANTHER" id="PTHR30429">
    <property type="entry name" value="D-METHIONINE-BINDING LIPOPROTEIN METQ"/>
    <property type="match status" value="1"/>
</dbReference>
<comment type="subcellular location">
    <subcellularLocation>
        <location evidence="1">Membrane</location>
        <topology evidence="1">Lipid-anchor</topology>
    </subcellularLocation>
</comment>
<comment type="similarity">
    <text evidence="6">Belongs to the nlpA lipoprotein family.</text>
</comment>
<dbReference type="GO" id="GO:0016020">
    <property type="term" value="C:membrane"/>
    <property type="evidence" value="ECO:0007669"/>
    <property type="project" value="UniProtKB-SubCell"/>
</dbReference>
<evidence type="ECO:0000256" key="1">
    <source>
        <dbReference type="ARBA" id="ARBA00004635"/>
    </source>
</evidence>
<keyword evidence="4" id="KW-0564">Palmitate</keyword>
<evidence type="ECO:0000256" key="6">
    <source>
        <dbReference type="PIRNR" id="PIRNR002854"/>
    </source>
</evidence>
<gene>
    <name evidence="9" type="ORF">EHV10_01135</name>
</gene>
<dbReference type="Pfam" id="PF03180">
    <property type="entry name" value="Lipoprotein_9"/>
    <property type="match status" value="1"/>
</dbReference>
<organism evidence="9 10">
    <name type="scientific">Lachnoanaerobaculum gingivalis</name>
    <dbReference type="NCBI Taxonomy" id="2490855"/>
    <lineage>
        <taxon>Bacteria</taxon>
        <taxon>Bacillati</taxon>
        <taxon>Bacillota</taxon>
        <taxon>Clostridia</taxon>
        <taxon>Lachnospirales</taxon>
        <taxon>Lachnospiraceae</taxon>
        <taxon>Lachnoanaerobaculum</taxon>
    </lineage>
</organism>
<evidence type="ECO:0000313" key="10">
    <source>
        <dbReference type="Proteomes" id="UP000272490"/>
    </source>
</evidence>
<evidence type="ECO:0000313" key="9">
    <source>
        <dbReference type="EMBL" id="RRJ26662.1"/>
    </source>
</evidence>
<proteinExistence type="inferred from homology"/>
<comment type="caution">
    <text evidence="9">The sequence shown here is derived from an EMBL/GenBank/DDBJ whole genome shotgun (WGS) entry which is preliminary data.</text>
</comment>
<dbReference type="RefSeq" id="WP_128673038.1">
    <property type="nucleotide sequence ID" value="NZ_CP124777.1"/>
</dbReference>
<sequence>MKKRILLALGLVSLLALAGCGKKAADTKTSESASESVSESAETSAVSKDLKTITVGATPAPHAEILEAARKELNKEGYDLKIVEYNDYIQPNVALDTKELDANYFQHYPYLENFNKEHNTTLVSAGAIHYEPFGIYAGKTASLDALADGAKISVPNDATNEARALLLLEANGLIKLKEGVGINATKQDILENPKNLDIQEIEAAQVARTLKDVDVAVVNGNYAIEAGLKVSDALAIEDSKSLAATTYANIIAVREGDEKSDATLALIKALESDTVKKFIESKYNGAVVPMF</sequence>
<feature type="signal peptide" evidence="8">
    <location>
        <begin position="1"/>
        <end position="18"/>
    </location>
</feature>
<evidence type="ECO:0000256" key="8">
    <source>
        <dbReference type="SAM" id="SignalP"/>
    </source>
</evidence>
<feature type="lipid moiety-binding region" description="S-diacylglycerol cysteine" evidence="7">
    <location>
        <position position="20"/>
    </location>
</feature>
<name>A0A3P3QZM9_9FIRM</name>
<dbReference type="OrthoDB" id="9812878at2"/>
<accession>A0A3P3QZM9</accession>